<reference evidence="2 3" key="1">
    <citation type="submission" date="2022-11" db="EMBL/GenBank/DDBJ databases">
        <title>Genome sequencing of Acetobacter type strain.</title>
        <authorList>
            <person name="Heo J."/>
            <person name="Lee D."/>
            <person name="Han B.-H."/>
            <person name="Hong S.-B."/>
            <person name="Kwon S.-W."/>
        </authorList>
    </citation>
    <scope>NUCLEOTIDE SEQUENCE [LARGE SCALE GENOMIC DNA]</scope>
    <source>
        <strain evidence="2 3">KACC 21253</strain>
    </source>
</reference>
<proteinExistence type="predicted"/>
<organism evidence="2 3">
    <name type="scientific">Acetobacter thailandicus</name>
    <dbReference type="NCBI Taxonomy" id="1502842"/>
    <lineage>
        <taxon>Bacteria</taxon>
        <taxon>Pseudomonadati</taxon>
        <taxon>Pseudomonadota</taxon>
        <taxon>Alphaproteobacteria</taxon>
        <taxon>Acetobacterales</taxon>
        <taxon>Acetobacteraceae</taxon>
        <taxon>Acetobacter</taxon>
    </lineage>
</organism>
<evidence type="ECO:0000256" key="1">
    <source>
        <dbReference type="SAM" id="Phobius"/>
    </source>
</evidence>
<keyword evidence="1" id="KW-1133">Transmembrane helix</keyword>
<evidence type="ECO:0008006" key="4">
    <source>
        <dbReference type="Google" id="ProtNLM"/>
    </source>
</evidence>
<keyword evidence="1" id="KW-0812">Transmembrane</keyword>
<protein>
    <recommendedName>
        <fullName evidence="4">DUF3325 domain-containing protein</fullName>
    </recommendedName>
</protein>
<dbReference type="Proteomes" id="UP001301152">
    <property type="component" value="Unassembled WGS sequence"/>
</dbReference>
<feature type="transmembrane region" description="Helical" evidence="1">
    <location>
        <begin position="62"/>
        <end position="83"/>
    </location>
</feature>
<gene>
    <name evidence="2" type="ORF">OQ497_10055</name>
</gene>
<dbReference type="EMBL" id="JAPIUZ010000005">
    <property type="protein sequence ID" value="MCX2564301.1"/>
    <property type="molecule type" value="Genomic_DNA"/>
</dbReference>
<evidence type="ECO:0000313" key="3">
    <source>
        <dbReference type="Proteomes" id="UP001301152"/>
    </source>
</evidence>
<comment type="caution">
    <text evidence="2">The sequence shown here is derived from an EMBL/GenBank/DDBJ whole genome shotgun (WGS) entry which is preliminary data.</text>
</comment>
<keyword evidence="1" id="KW-0472">Membrane</keyword>
<keyword evidence="3" id="KW-1185">Reference proteome</keyword>
<name>A0ABT3QG91_9PROT</name>
<dbReference type="RefSeq" id="WP_086553644.1">
    <property type="nucleotide sequence ID" value="NZ_JAPIUZ010000005.1"/>
</dbReference>
<sequence>MIFILIFLLWFTGFLAHEIVQPRTRKLIAPSPLPITTLRYVRFLLPGAALLLSLHTDWQTGVMIWLGLGACAGIVCALSLALWRQNAAQPDRPAPSEAK</sequence>
<evidence type="ECO:0000313" key="2">
    <source>
        <dbReference type="EMBL" id="MCX2564301.1"/>
    </source>
</evidence>
<accession>A0ABT3QG91</accession>